<sequence length="162" mass="17576">MLHLKTANNERLEIPEGAIIAVMKPSDGVNPSGLIYDMGSGPQIEQLADQYGHIKKMAIDAAAIVNPLEVRIIEQHKVGEGDEAVIAHQEGRMFFSRLRIVGRKEKIGDPNGVNATLYVDLLGKPMALQVADTLDEMDGVEPETKPARKAKAKPKSVVLASE</sequence>
<evidence type="ECO:0000256" key="1">
    <source>
        <dbReference type="SAM" id="MobiDB-lite"/>
    </source>
</evidence>
<feature type="region of interest" description="Disordered" evidence="1">
    <location>
        <begin position="138"/>
        <end position="162"/>
    </location>
</feature>
<evidence type="ECO:0000313" key="2">
    <source>
        <dbReference type="EMBL" id="EQA96862.1"/>
    </source>
</evidence>
<dbReference type="AlphaFoldDB" id="T0GA36"/>
<proteinExistence type="predicted"/>
<dbReference type="OrthoDB" id="7473204at2"/>
<evidence type="ECO:0000313" key="3">
    <source>
        <dbReference type="Proteomes" id="UP000015524"/>
    </source>
</evidence>
<protein>
    <submittedName>
        <fullName evidence="2">Uncharacterized protein</fullName>
    </submittedName>
</protein>
<dbReference type="EMBL" id="ATIB01000088">
    <property type="protein sequence ID" value="EQA96862.1"/>
    <property type="molecule type" value="Genomic_DNA"/>
</dbReference>
<dbReference type="Proteomes" id="UP000015524">
    <property type="component" value="Unassembled WGS sequence"/>
</dbReference>
<dbReference type="RefSeq" id="WP_021247031.1">
    <property type="nucleotide sequence ID" value="NZ_ATIB01000088.1"/>
</dbReference>
<comment type="caution">
    <text evidence="2">The sequence shown here is derived from an EMBL/GenBank/DDBJ whole genome shotgun (WGS) entry which is preliminary data.</text>
</comment>
<dbReference type="PATRIC" id="fig|1114964.3.peg.4422"/>
<keyword evidence="3" id="KW-1185">Reference proteome</keyword>
<gene>
    <name evidence="2" type="ORF">L485_22540</name>
</gene>
<name>T0GA36_9SPHN</name>
<accession>T0GA36</accession>
<reference evidence="2 3" key="1">
    <citation type="journal article" date="2013" name="Genome Announc.">
        <title>Draft Genome Sequence of a Hexachlorocyclohexane-Degrading Bacterium, Sphingobium baderi Strain LL03T.</title>
        <authorList>
            <person name="Kaur J."/>
            <person name="Verma H."/>
            <person name="Tripathi C."/>
            <person name="Khurana J.P."/>
            <person name="Lal R."/>
        </authorList>
    </citation>
    <scope>NUCLEOTIDE SEQUENCE [LARGE SCALE GENOMIC DNA]</scope>
    <source>
        <strain evidence="2 3">LL03</strain>
    </source>
</reference>
<organism evidence="2 3">
    <name type="scientific">Sphingobium baderi LL03</name>
    <dbReference type="NCBI Taxonomy" id="1114964"/>
    <lineage>
        <taxon>Bacteria</taxon>
        <taxon>Pseudomonadati</taxon>
        <taxon>Pseudomonadota</taxon>
        <taxon>Alphaproteobacteria</taxon>
        <taxon>Sphingomonadales</taxon>
        <taxon>Sphingomonadaceae</taxon>
        <taxon>Sphingobium</taxon>
    </lineage>
</organism>